<dbReference type="AlphaFoldDB" id="A0A9W7IH31"/>
<dbReference type="Pfam" id="PF00385">
    <property type="entry name" value="Chromo"/>
    <property type="match status" value="1"/>
</dbReference>
<dbReference type="PROSITE" id="PS50013">
    <property type="entry name" value="CHROMO_2"/>
    <property type="match status" value="1"/>
</dbReference>
<dbReference type="Gene3D" id="2.40.50.40">
    <property type="match status" value="1"/>
</dbReference>
<evidence type="ECO:0000313" key="3">
    <source>
        <dbReference type="Proteomes" id="UP001165190"/>
    </source>
</evidence>
<dbReference type="PANTHER" id="PTHR46148">
    <property type="entry name" value="CHROMO DOMAIN-CONTAINING PROTEIN"/>
    <property type="match status" value="1"/>
</dbReference>
<gene>
    <name evidence="2" type="ORF">HRI_003124800</name>
</gene>
<dbReference type="InterPro" id="IPR000953">
    <property type="entry name" value="Chromo/chromo_shadow_dom"/>
</dbReference>
<accession>A0A9W7IH31</accession>
<dbReference type="InterPro" id="IPR023780">
    <property type="entry name" value="Chromo_domain"/>
</dbReference>
<dbReference type="InterPro" id="IPR056924">
    <property type="entry name" value="SH3_Tf2-1"/>
</dbReference>
<protein>
    <recommendedName>
        <fullName evidence="1">Chromo domain-containing protein</fullName>
    </recommendedName>
</protein>
<evidence type="ECO:0000259" key="1">
    <source>
        <dbReference type="PROSITE" id="PS50013"/>
    </source>
</evidence>
<organism evidence="2 3">
    <name type="scientific">Hibiscus trionum</name>
    <name type="common">Flower of an hour</name>
    <dbReference type="NCBI Taxonomy" id="183268"/>
    <lineage>
        <taxon>Eukaryota</taxon>
        <taxon>Viridiplantae</taxon>
        <taxon>Streptophyta</taxon>
        <taxon>Embryophyta</taxon>
        <taxon>Tracheophyta</taxon>
        <taxon>Spermatophyta</taxon>
        <taxon>Magnoliopsida</taxon>
        <taxon>eudicotyledons</taxon>
        <taxon>Gunneridae</taxon>
        <taxon>Pentapetalae</taxon>
        <taxon>rosids</taxon>
        <taxon>malvids</taxon>
        <taxon>Malvales</taxon>
        <taxon>Malvaceae</taxon>
        <taxon>Malvoideae</taxon>
        <taxon>Hibiscus</taxon>
    </lineage>
</organism>
<dbReference type="SMART" id="SM00298">
    <property type="entry name" value="CHROMO"/>
    <property type="match status" value="1"/>
</dbReference>
<reference evidence="2" key="1">
    <citation type="submission" date="2023-05" db="EMBL/GenBank/DDBJ databases">
        <title>Genome and transcriptome analyses reveal genes involved in the formation of fine ridges on petal epidermal cells in Hibiscus trionum.</title>
        <authorList>
            <person name="Koshimizu S."/>
            <person name="Masuda S."/>
            <person name="Ishii T."/>
            <person name="Shirasu K."/>
            <person name="Hoshino A."/>
            <person name="Arita M."/>
        </authorList>
    </citation>
    <scope>NUCLEOTIDE SEQUENCE</scope>
    <source>
        <strain evidence="2">Hamamatsu line</strain>
    </source>
</reference>
<sequence length="168" mass="19655">MKKWADRGRRDQNFKVGDLVLVKLMAEQLRFLWNRDRRLVRKYEGPLPIVAKVGNSSYRIKPPTWMKVHPVFYVSNLKPFHADPSDASRGLSDKEPICVKPPSQRRVEEILADKFVTVSKKKPVWEYLVKWEGLGPEESSWERDHDLKAFQQKIEEFLATQSTRTSTS</sequence>
<evidence type="ECO:0000313" key="2">
    <source>
        <dbReference type="EMBL" id="GMI94555.1"/>
    </source>
</evidence>
<proteinExistence type="predicted"/>
<dbReference type="InterPro" id="IPR016197">
    <property type="entry name" value="Chromo-like_dom_sf"/>
</dbReference>
<dbReference type="PANTHER" id="PTHR46148:SF52">
    <property type="entry name" value="OS04G0603800 PROTEIN"/>
    <property type="match status" value="1"/>
</dbReference>
<name>A0A9W7IH31_HIBTR</name>
<dbReference type="SUPFAM" id="SSF54160">
    <property type="entry name" value="Chromo domain-like"/>
    <property type="match status" value="1"/>
</dbReference>
<keyword evidence="3" id="KW-1185">Reference proteome</keyword>
<dbReference type="OrthoDB" id="1718394at2759"/>
<feature type="domain" description="Chromo" evidence="1">
    <location>
        <begin position="105"/>
        <end position="168"/>
    </location>
</feature>
<comment type="caution">
    <text evidence="2">The sequence shown here is derived from an EMBL/GenBank/DDBJ whole genome shotgun (WGS) entry which is preliminary data.</text>
</comment>
<dbReference type="Pfam" id="PF24626">
    <property type="entry name" value="SH3_Tf2-1"/>
    <property type="match status" value="1"/>
</dbReference>
<dbReference type="Proteomes" id="UP001165190">
    <property type="component" value="Unassembled WGS sequence"/>
</dbReference>
<dbReference type="EMBL" id="BSYR01000026">
    <property type="protein sequence ID" value="GMI94555.1"/>
    <property type="molecule type" value="Genomic_DNA"/>
</dbReference>